<dbReference type="Pfam" id="PF13561">
    <property type="entry name" value="adh_short_C2"/>
    <property type="match status" value="1"/>
</dbReference>
<comment type="similarity">
    <text evidence="1">Belongs to the short-chain dehydrogenases/reductases (SDR) family.</text>
</comment>
<sequence>MTDRYLDFANSPLGQRLLAALGLPQPAPLRRWQPKSSEFPGPVVVGGPPDGALGEPIRRTLAAWGAPLFSEAQGAAPSGSAHALVLDASGIVAAEGLRLLFDFFQPRLRSLAACGRVLVLGRPPETAVAPSAALAQRALEGAVRSMGKELRRGATANLVYVAPGAEEALGSTLRFFLTPRSAYVAGQVVRVGVPSNGLPGAAWPADAARPLAGRTAVVTGAARGIGAAIARVLHREGALVIGVDVQAAEVDLQRVCNDLDGRALPLDITAPDAAQRIAERAGGRVDVMVHNAGITRDKRLVNMREDQWQSVIEVNLAAQERITERLLAAGALPPGGRVVCLSSIAGIAGNGGQVNYAAAKAGVIGLVQAYAPILGSRGVTINAVAPGFIETQMTAAIPFAIREAGRRMNALGQGGLPVDVAEAVAWLVHPGSAGVNGQVLRVCGQSWLGA</sequence>
<keyword evidence="4" id="KW-1185">Reference proteome</keyword>
<keyword evidence="3" id="KW-0560">Oxidoreductase</keyword>
<evidence type="ECO:0000313" key="3">
    <source>
        <dbReference type="EMBL" id="UZD55385.1"/>
    </source>
</evidence>
<proteinExistence type="inferred from homology"/>
<dbReference type="PROSITE" id="PS00061">
    <property type="entry name" value="ADH_SHORT"/>
    <property type="match status" value="1"/>
</dbReference>
<dbReference type="NCBIfam" id="NF006110">
    <property type="entry name" value="PRK08261.1"/>
    <property type="match status" value="1"/>
</dbReference>
<dbReference type="GO" id="GO:0004316">
    <property type="term" value="F:3-oxoacyl-[acyl-carrier-protein] reductase (NADPH) activity"/>
    <property type="evidence" value="ECO:0007669"/>
    <property type="project" value="UniProtKB-EC"/>
</dbReference>
<dbReference type="PANTHER" id="PTHR42760:SF78">
    <property type="entry name" value="3-OXOACYL-[ACYL-CARRIER-PROTEIN] REDUCTASE [NADH]"/>
    <property type="match status" value="1"/>
</dbReference>
<dbReference type="EC" id="1.1.1.100" evidence="3"/>
<dbReference type="SUPFAM" id="SSF51735">
    <property type="entry name" value="NAD(P)-binding Rossmann-fold domains"/>
    <property type="match status" value="1"/>
</dbReference>
<evidence type="ECO:0000256" key="1">
    <source>
        <dbReference type="ARBA" id="ARBA00006484"/>
    </source>
</evidence>
<dbReference type="Proteomes" id="UP001163266">
    <property type="component" value="Chromosome"/>
</dbReference>
<dbReference type="InterPro" id="IPR020904">
    <property type="entry name" value="Sc_DH/Rdtase_CS"/>
</dbReference>
<dbReference type="InterPro" id="IPR002347">
    <property type="entry name" value="SDR_fam"/>
</dbReference>
<accession>A0ABY6MTQ3</accession>
<reference evidence="3" key="1">
    <citation type="submission" date="2022-10" db="EMBL/GenBank/DDBJ databases">
        <title>Complete genome sequence of Schlegelella aquatica LMG 23380.</title>
        <authorList>
            <person name="Musilova J."/>
            <person name="Kourilova X."/>
            <person name="Bezdicek M."/>
            <person name="Hermankova K."/>
            <person name="Obruca S."/>
            <person name="Sedlar K."/>
        </authorList>
    </citation>
    <scope>NUCLEOTIDE SEQUENCE</scope>
    <source>
        <strain evidence="3">LMG 23380</strain>
    </source>
</reference>
<dbReference type="InterPro" id="IPR036291">
    <property type="entry name" value="NAD(P)-bd_dom_sf"/>
</dbReference>
<dbReference type="Gene3D" id="3.40.50.720">
    <property type="entry name" value="NAD(P)-binding Rossmann-like Domain"/>
    <property type="match status" value="2"/>
</dbReference>
<gene>
    <name evidence="3" type="ORF">OMP39_01995</name>
</gene>
<feature type="domain" description="Ketoreductase" evidence="2">
    <location>
        <begin position="214"/>
        <end position="387"/>
    </location>
</feature>
<dbReference type="EMBL" id="CP110257">
    <property type="protein sequence ID" value="UZD55385.1"/>
    <property type="molecule type" value="Genomic_DNA"/>
</dbReference>
<dbReference type="InterPro" id="IPR057326">
    <property type="entry name" value="KR_dom"/>
</dbReference>
<name>A0ABY6MTQ3_9BURK</name>
<evidence type="ECO:0000259" key="2">
    <source>
        <dbReference type="SMART" id="SM00822"/>
    </source>
</evidence>
<dbReference type="PRINTS" id="PR00081">
    <property type="entry name" value="GDHRDH"/>
</dbReference>
<organism evidence="3 4">
    <name type="scientific">Caldimonas aquatica</name>
    <dbReference type="NCBI Taxonomy" id="376175"/>
    <lineage>
        <taxon>Bacteria</taxon>
        <taxon>Pseudomonadati</taxon>
        <taxon>Pseudomonadota</taxon>
        <taxon>Betaproteobacteria</taxon>
        <taxon>Burkholderiales</taxon>
        <taxon>Sphaerotilaceae</taxon>
        <taxon>Caldimonas</taxon>
    </lineage>
</organism>
<protein>
    <submittedName>
        <fullName evidence="3">3-oxoacyl-ACP reductase</fullName>
        <ecNumber evidence="3">1.1.1.100</ecNumber>
    </submittedName>
</protein>
<dbReference type="PANTHER" id="PTHR42760">
    <property type="entry name" value="SHORT-CHAIN DEHYDROGENASES/REDUCTASES FAMILY MEMBER"/>
    <property type="match status" value="1"/>
</dbReference>
<dbReference type="RefSeq" id="WP_264893139.1">
    <property type="nucleotide sequence ID" value="NZ_CP110257.1"/>
</dbReference>
<dbReference type="PRINTS" id="PR00080">
    <property type="entry name" value="SDRFAMILY"/>
</dbReference>
<dbReference type="SMART" id="SM00822">
    <property type="entry name" value="PKS_KR"/>
    <property type="match status" value="1"/>
</dbReference>
<evidence type="ECO:0000313" key="4">
    <source>
        <dbReference type="Proteomes" id="UP001163266"/>
    </source>
</evidence>